<sequence>MNDKIQFLLDDLDPDLRDLARHVIDIERESLDKLRPRNKDEVRRLIEAHVRAQLIAEGRLPGEDRLL</sequence>
<name>A0A318SBI6_9DEIO</name>
<organism evidence="1 2">
    <name type="scientific">Deinococcus yavapaiensis KR-236</name>
    <dbReference type="NCBI Taxonomy" id="694435"/>
    <lineage>
        <taxon>Bacteria</taxon>
        <taxon>Thermotogati</taxon>
        <taxon>Deinococcota</taxon>
        <taxon>Deinococci</taxon>
        <taxon>Deinococcales</taxon>
        <taxon>Deinococcaceae</taxon>
        <taxon>Deinococcus</taxon>
    </lineage>
</organism>
<evidence type="ECO:0000313" key="1">
    <source>
        <dbReference type="EMBL" id="PYE54097.1"/>
    </source>
</evidence>
<protein>
    <submittedName>
        <fullName evidence="1">Uncharacterized protein</fullName>
    </submittedName>
</protein>
<accession>A0A318SBI6</accession>
<gene>
    <name evidence="1" type="ORF">DES52_10659</name>
</gene>
<reference evidence="1 2" key="1">
    <citation type="submission" date="2018-06" db="EMBL/GenBank/DDBJ databases">
        <title>Genomic Encyclopedia of Type Strains, Phase IV (KMG-IV): sequencing the most valuable type-strain genomes for metagenomic binning, comparative biology and taxonomic classification.</title>
        <authorList>
            <person name="Goeker M."/>
        </authorList>
    </citation>
    <scope>NUCLEOTIDE SEQUENCE [LARGE SCALE GENOMIC DNA]</scope>
    <source>
        <strain evidence="1 2">DSM 18048</strain>
    </source>
</reference>
<comment type="caution">
    <text evidence="1">The sequence shown here is derived from an EMBL/GenBank/DDBJ whole genome shotgun (WGS) entry which is preliminary data.</text>
</comment>
<keyword evidence="2" id="KW-1185">Reference proteome</keyword>
<dbReference type="AlphaFoldDB" id="A0A318SBI6"/>
<evidence type="ECO:0000313" key="2">
    <source>
        <dbReference type="Proteomes" id="UP000248326"/>
    </source>
</evidence>
<proteinExistence type="predicted"/>
<dbReference type="EMBL" id="QJSX01000006">
    <property type="protein sequence ID" value="PYE54097.1"/>
    <property type="molecule type" value="Genomic_DNA"/>
</dbReference>
<dbReference type="RefSeq" id="WP_110886493.1">
    <property type="nucleotide sequence ID" value="NZ_QJSX01000006.1"/>
</dbReference>
<dbReference type="Proteomes" id="UP000248326">
    <property type="component" value="Unassembled WGS sequence"/>
</dbReference>